<dbReference type="Pfam" id="PF03993">
    <property type="entry name" value="DUF349"/>
    <property type="match status" value="3"/>
</dbReference>
<evidence type="ECO:0000313" key="1">
    <source>
        <dbReference type="EMBL" id="EPC01815.1"/>
    </source>
</evidence>
<organism evidence="1 2">
    <name type="scientific">Litchfieldella anticariensis (strain DSM 16096 / CECT 5854 / CIP 108499 / LMG 22089 / FP35)</name>
    <name type="common">Halomonas anticariensis</name>
    <dbReference type="NCBI Taxonomy" id="1121939"/>
    <lineage>
        <taxon>Bacteria</taxon>
        <taxon>Pseudomonadati</taxon>
        <taxon>Pseudomonadota</taxon>
        <taxon>Gammaproteobacteria</taxon>
        <taxon>Oceanospirillales</taxon>
        <taxon>Halomonadaceae</taxon>
        <taxon>Litchfieldella</taxon>
    </lineage>
</organism>
<gene>
    <name evidence="1" type="ORF">L861_21555</name>
</gene>
<dbReference type="InterPro" id="IPR007139">
    <property type="entry name" value="DUF349"/>
</dbReference>
<keyword evidence="2" id="KW-1185">Reference proteome</keyword>
<dbReference type="OrthoDB" id="5523335at2"/>
<evidence type="ECO:0000313" key="2">
    <source>
        <dbReference type="Proteomes" id="UP000014463"/>
    </source>
</evidence>
<accession>S2KIL7</accession>
<dbReference type="AlphaFoldDB" id="S2KIL7"/>
<reference evidence="1 2" key="1">
    <citation type="journal article" date="2013" name="Genome Announc.">
        <title>Draft genome sequence of the moderately halophilic gammaproteobacterium Halomonas anticariensis FP35.</title>
        <authorList>
            <person name="Tahrioui A."/>
            <person name="Quesada E."/>
            <person name="Llamas I."/>
        </authorList>
    </citation>
    <scope>NUCLEOTIDE SEQUENCE [LARGE SCALE GENOMIC DNA]</scope>
    <source>
        <strain evidence="2">DSM 16096 / CECT 5854 / LMG 22089 / FP35</strain>
    </source>
</reference>
<sequence>MSGWIRRLFVPRWQHPDAQTRVQAIARLDPTREEDRHTLERLIDDDDAEVRLTALAKLHDPSLLIERLSKGSDTPQLRLRLLDLLVGREGGITLNDRLDLIERIKDARLLAAITMQGDNQQLRLAALKNLTDEKSLIQQACENSIAAVRHAAAERVQSEEGIIHLTRYAKRDKHVARIARERLNQLRADAAQVAEAHAARERILQALEQHGQHAWEPLYAGRYRHLQREWEALKDLPSAEQERRYQNACLLCRKTITDHEAQQHAHEAADRQREDTAQTRQSLVEAFEESLQGLRLGERLGTQDIDSLRSQKRLLASRWQLLSDTHSPDNTLRQRYDDALDEYERIAMVWERLGERTAALKEALSNDDRERLETLLKECDWPDWLPPTELLERAQRWLHQDSNAIAPDYGQQLQAFEHDLQELERLLQRGAFKGASRLHQRLRQRAEQLPDNRLRSLEGRLKRLGAQLAELRDWRGFVAAPKRNQLCQAIAELAADDRLTDTELDRRHRQLVKEWKELGDAAADRELSQNFRAASDRIHERLAPWREAQNQQRDQNLAARQALCEQLEALLEQPDPSADPDALRDIRDRAREQWRRHSPVPRDQAETIGRRFGRIRHGLQALIDRRAQEIASAKRELIAQAKELQTSSQSASQRAEQAKTLQKRWRELGRAPKGEEQALWREFRGICDSIFANREAERDSRAQRIKSRLDDMQALIDRLDSWQPNTSQDNTLLDQAIAEADALEPLPPGRRSEGMRRRWSGIVRARREQLERLAIHEEVGRWQAFQPLLKAHLAADEAVLTGQQAAVDVPADDTLDGDMIQAHQRRNASRRHPPDETEVEEALIRQRVHLALLAGGRVAPQDDPLRLVIQVERLNNGLGRELTKAEELHGVLREILSIGPVSKSLWSREAGELDALLFKLLGEPPS</sequence>
<dbReference type="EMBL" id="ASTJ01000030">
    <property type="protein sequence ID" value="EPC01815.1"/>
    <property type="molecule type" value="Genomic_DNA"/>
</dbReference>
<comment type="caution">
    <text evidence="1">The sequence shown here is derived from an EMBL/GenBank/DDBJ whole genome shotgun (WGS) entry which is preliminary data.</text>
</comment>
<evidence type="ECO:0008006" key="3">
    <source>
        <dbReference type="Google" id="ProtNLM"/>
    </source>
</evidence>
<proteinExistence type="predicted"/>
<dbReference type="eggNOG" id="COG1196">
    <property type="taxonomic scope" value="Bacteria"/>
</dbReference>
<dbReference type="PATRIC" id="fig|1121939.11.peg.2902"/>
<name>S2KIL7_LITA3</name>
<dbReference type="RefSeq" id="WP_016417413.1">
    <property type="nucleotide sequence ID" value="NZ_KE332391.1"/>
</dbReference>
<dbReference type="Proteomes" id="UP000014463">
    <property type="component" value="Unassembled WGS sequence"/>
</dbReference>
<protein>
    <recommendedName>
        <fullName evidence="3">DUF349 domain-containing protein</fullName>
    </recommendedName>
</protein>
<dbReference type="STRING" id="1121939.L861_21555"/>